<feature type="domain" description="Alginate export" evidence="2">
    <location>
        <begin position="73"/>
        <end position="460"/>
    </location>
</feature>
<organism evidence="3 4">
    <name type="scientific">Janthinobacterium psychrotolerans</name>
    <dbReference type="NCBI Taxonomy" id="1747903"/>
    <lineage>
        <taxon>Bacteria</taxon>
        <taxon>Pseudomonadati</taxon>
        <taxon>Pseudomonadota</taxon>
        <taxon>Betaproteobacteria</taxon>
        <taxon>Burkholderiales</taxon>
        <taxon>Oxalobacteraceae</taxon>
        <taxon>Janthinobacterium</taxon>
    </lineage>
</organism>
<keyword evidence="1" id="KW-0732">Signal</keyword>
<gene>
    <name evidence="3" type="ORF">ASR47_102812</name>
</gene>
<evidence type="ECO:0000259" key="2">
    <source>
        <dbReference type="Pfam" id="PF13372"/>
    </source>
</evidence>
<comment type="caution">
    <text evidence="3">The sequence shown here is derived from an EMBL/GenBank/DDBJ whole genome shotgun (WGS) entry which is preliminary data.</text>
</comment>
<feature type="signal peptide" evidence="1">
    <location>
        <begin position="1"/>
        <end position="25"/>
    </location>
</feature>
<feature type="chain" id="PRO_5008355744" evidence="1">
    <location>
        <begin position="26"/>
        <end position="467"/>
    </location>
</feature>
<evidence type="ECO:0000256" key="1">
    <source>
        <dbReference type="SAM" id="SignalP"/>
    </source>
</evidence>
<dbReference type="RefSeq" id="WP_150127640.1">
    <property type="nucleotide sequence ID" value="NZ_LOCQ01000035.1"/>
</dbReference>
<dbReference type="Gene3D" id="2.40.160.100">
    <property type="match status" value="1"/>
</dbReference>
<protein>
    <submittedName>
        <fullName evidence="3">Alginate export</fullName>
    </submittedName>
</protein>
<reference evidence="3 4" key="1">
    <citation type="submission" date="2016-04" db="EMBL/GenBank/DDBJ databases">
        <title>Draft genome sequence of Janthinobacterium psychrotolerans sp. nov., isolated from freshwater sediments in Denmark.</title>
        <authorList>
            <person name="Gong X."/>
            <person name="Skrivergaard S."/>
            <person name="Korsgaard B.S."/>
            <person name="Schreiber L."/>
            <person name="Marshall I.P."/>
            <person name="Finster K."/>
            <person name="Schramm A."/>
        </authorList>
    </citation>
    <scope>NUCLEOTIDE SEQUENCE [LARGE SCALE GENOMIC DNA]</scope>
    <source>
        <strain evidence="3 4">S3-2</strain>
    </source>
</reference>
<dbReference type="Pfam" id="PF13372">
    <property type="entry name" value="Alginate_exp"/>
    <property type="match status" value="1"/>
</dbReference>
<dbReference type="STRING" id="1747903.ASR47_102812"/>
<dbReference type="OrthoDB" id="311329at2"/>
<keyword evidence="4" id="KW-1185">Reference proteome</keyword>
<evidence type="ECO:0000313" key="3">
    <source>
        <dbReference type="EMBL" id="OBV41306.1"/>
    </source>
</evidence>
<dbReference type="PATRIC" id="fig|1747903.4.peg.4985"/>
<dbReference type="Proteomes" id="UP000092713">
    <property type="component" value="Unassembled WGS sequence"/>
</dbReference>
<proteinExistence type="predicted"/>
<dbReference type="InterPro" id="IPR053728">
    <property type="entry name" value="Alginate_Permeability_Chnl"/>
</dbReference>
<dbReference type="InterPro" id="IPR025388">
    <property type="entry name" value="Alginate_export_dom"/>
</dbReference>
<name>A0A1A7C5X2_9BURK</name>
<dbReference type="EMBL" id="LOCQ01000035">
    <property type="protein sequence ID" value="OBV41306.1"/>
    <property type="molecule type" value="Genomic_DNA"/>
</dbReference>
<accession>A0A1A7C5X2</accession>
<evidence type="ECO:0000313" key="4">
    <source>
        <dbReference type="Proteomes" id="UP000092713"/>
    </source>
</evidence>
<dbReference type="AlphaFoldDB" id="A0A1A7C5X2"/>
<sequence length="467" mass="51230">MPCTKAVMRLGGALLALLGAGGAGAGELACDAQRPALNFNRWNENWRALADPCLPRQPLDHLKYLPLSEGGSYLSLGAGLRERYEHIATPLFGAGSARPDGYLIERANVHADLRLGPYVQLFGQLVDARAFHKHTLAPPDQDKLDVEQLFATVAVPTDNGAVKLRVGRQEMAFDLQRFIAARDGPNVRQSFDGVWADWEHGPWRLIGYATQPVQNRSGTTFDDYSNSHLRLDGLRAEYQGLGPGDISGYYSRYRRDEARFLDASGNERRDVYDLRYNGKRGAIDWDIEAMLQRGQVGSKRAQAWALGSVAGYTFASAPWTPRAGLQFDMASGDRHAGDGRLGTFNPLFANGYYFSLAGLTGYSNLIHLKPSLNFKPLKALSVTTSLGLQWRQSTGDAVYVQNMSGVPRTAGQGSRWTGAYAQLRSDWSINPNVTASLEAVHFQAGDSLRAAGGDHANYLGMELKFGW</sequence>